<protein>
    <recommendedName>
        <fullName evidence="4">DUF5362 domain-containing protein</fullName>
    </recommendedName>
</protein>
<gene>
    <name evidence="2" type="ORF">OSO01_26820</name>
</gene>
<evidence type="ECO:0000313" key="3">
    <source>
        <dbReference type="Proteomes" id="UP000321558"/>
    </source>
</evidence>
<dbReference type="Proteomes" id="UP000321558">
    <property type="component" value="Unassembled WGS sequence"/>
</dbReference>
<dbReference type="EMBL" id="BJYM01000010">
    <property type="protein sequence ID" value="GEN87943.1"/>
    <property type="molecule type" value="Genomic_DNA"/>
</dbReference>
<keyword evidence="1" id="KW-1133">Transmembrane helix</keyword>
<reference evidence="2 3" key="1">
    <citation type="submission" date="2019-07" db="EMBL/GenBank/DDBJ databases">
        <title>Whole genome shotgun sequence of Oceanobacillus sojae NBRC 105379.</title>
        <authorList>
            <person name="Hosoyama A."/>
            <person name="Uohara A."/>
            <person name="Ohji S."/>
            <person name="Ichikawa N."/>
        </authorList>
    </citation>
    <scope>NUCLEOTIDE SEQUENCE [LARGE SCALE GENOMIC DNA]</scope>
    <source>
        <strain evidence="2 3">NBRC 105379</strain>
    </source>
</reference>
<dbReference type="RefSeq" id="WP_147210887.1">
    <property type="nucleotide sequence ID" value="NZ_BJYM01000010.1"/>
</dbReference>
<accession>A0A511ZKF8</accession>
<evidence type="ECO:0000256" key="1">
    <source>
        <dbReference type="SAM" id="Phobius"/>
    </source>
</evidence>
<dbReference type="STRING" id="582851.GCA_900162665_03916"/>
<organism evidence="2 3">
    <name type="scientific">Oceanobacillus sojae</name>
    <dbReference type="NCBI Taxonomy" id="582851"/>
    <lineage>
        <taxon>Bacteria</taxon>
        <taxon>Bacillati</taxon>
        <taxon>Bacillota</taxon>
        <taxon>Bacilli</taxon>
        <taxon>Bacillales</taxon>
        <taxon>Bacillaceae</taxon>
        <taxon>Oceanobacillus</taxon>
    </lineage>
</organism>
<evidence type="ECO:0000313" key="2">
    <source>
        <dbReference type="EMBL" id="GEN87943.1"/>
    </source>
</evidence>
<keyword evidence="1" id="KW-0812">Transmembrane</keyword>
<evidence type="ECO:0008006" key="4">
    <source>
        <dbReference type="Google" id="ProtNLM"/>
    </source>
</evidence>
<name>A0A511ZKF8_9BACI</name>
<dbReference type="OrthoDB" id="2721869at2"/>
<dbReference type="AlphaFoldDB" id="A0A511ZKF8"/>
<keyword evidence="1" id="KW-0472">Membrane</keyword>
<feature type="transmembrane region" description="Helical" evidence="1">
    <location>
        <begin position="21"/>
        <end position="54"/>
    </location>
</feature>
<proteinExistence type="predicted"/>
<keyword evidence="3" id="KW-1185">Reference proteome</keyword>
<comment type="caution">
    <text evidence="2">The sequence shown here is derived from an EMBL/GenBank/DDBJ whole genome shotgun (WGS) entry which is preliminary data.</text>
</comment>
<feature type="transmembrane region" description="Helical" evidence="1">
    <location>
        <begin position="86"/>
        <end position="109"/>
    </location>
</feature>
<sequence>MEYLERDNLKRIAKWGKLVGVTSIIFSSLSIIVSFFGSLGGIIGGVTGIITGYLFYQTGVEASNIISSDDLTAGNVNELLNKYGNLLLIMGILTIISLVLIIPSIIILLSM</sequence>